<name>D8SU85_SELML</name>
<dbReference type="InParanoid" id="D8SU85"/>
<dbReference type="eggNOG" id="ENOG502QXTP">
    <property type="taxonomic scope" value="Eukaryota"/>
</dbReference>
<feature type="region of interest" description="Disordered" evidence="1">
    <location>
        <begin position="211"/>
        <end position="274"/>
    </location>
</feature>
<dbReference type="AlphaFoldDB" id="D8SU85"/>
<reference evidence="2 3" key="1">
    <citation type="journal article" date="2011" name="Science">
        <title>The Selaginella genome identifies genetic changes associated with the evolution of vascular plants.</title>
        <authorList>
            <person name="Banks J.A."/>
            <person name="Nishiyama T."/>
            <person name="Hasebe M."/>
            <person name="Bowman J.L."/>
            <person name="Gribskov M."/>
            <person name="dePamphilis C."/>
            <person name="Albert V.A."/>
            <person name="Aono N."/>
            <person name="Aoyama T."/>
            <person name="Ambrose B.A."/>
            <person name="Ashton N.W."/>
            <person name="Axtell M.J."/>
            <person name="Barker E."/>
            <person name="Barker M.S."/>
            <person name="Bennetzen J.L."/>
            <person name="Bonawitz N.D."/>
            <person name="Chapple C."/>
            <person name="Cheng C."/>
            <person name="Correa L.G."/>
            <person name="Dacre M."/>
            <person name="DeBarry J."/>
            <person name="Dreyer I."/>
            <person name="Elias M."/>
            <person name="Engstrom E.M."/>
            <person name="Estelle M."/>
            <person name="Feng L."/>
            <person name="Finet C."/>
            <person name="Floyd S.K."/>
            <person name="Frommer W.B."/>
            <person name="Fujita T."/>
            <person name="Gramzow L."/>
            <person name="Gutensohn M."/>
            <person name="Harholt J."/>
            <person name="Hattori M."/>
            <person name="Heyl A."/>
            <person name="Hirai T."/>
            <person name="Hiwatashi Y."/>
            <person name="Ishikawa M."/>
            <person name="Iwata M."/>
            <person name="Karol K.G."/>
            <person name="Koehler B."/>
            <person name="Kolukisaoglu U."/>
            <person name="Kubo M."/>
            <person name="Kurata T."/>
            <person name="Lalonde S."/>
            <person name="Li K."/>
            <person name="Li Y."/>
            <person name="Litt A."/>
            <person name="Lyons E."/>
            <person name="Manning G."/>
            <person name="Maruyama T."/>
            <person name="Michael T.P."/>
            <person name="Mikami K."/>
            <person name="Miyazaki S."/>
            <person name="Morinaga S."/>
            <person name="Murata T."/>
            <person name="Mueller-Roeber B."/>
            <person name="Nelson D.R."/>
            <person name="Obara M."/>
            <person name="Oguri Y."/>
            <person name="Olmstead R.G."/>
            <person name="Onodera N."/>
            <person name="Petersen B.L."/>
            <person name="Pils B."/>
            <person name="Prigge M."/>
            <person name="Rensing S.A."/>
            <person name="Riano-Pachon D.M."/>
            <person name="Roberts A.W."/>
            <person name="Sato Y."/>
            <person name="Scheller H.V."/>
            <person name="Schulz B."/>
            <person name="Schulz C."/>
            <person name="Shakirov E.V."/>
            <person name="Shibagaki N."/>
            <person name="Shinohara N."/>
            <person name="Shippen D.E."/>
            <person name="Soerensen I."/>
            <person name="Sotooka R."/>
            <person name="Sugimoto N."/>
            <person name="Sugita M."/>
            <person name="Sumikawa N."/>
            <person name="Tanurdzic M."/>
            <person name="Theissen G."/>
            <person name="Ulvskov P."/>
            <person name="Wakazuki S."/>
            <person name="Weng J.K."/>
            <person name="Willats W.W."/>
            <person name="Wipf D."/>
            <person name="Wolf P.G."/>
            <person name="Yang L."/>
            <person name="Zimmer A.D."/>
            <person name="Zhu Q."/>
            <person name="Mitros T."/>
            <person name="Hellsten U."/>
            <person name="Loque D."/>
            <person name="Otillar R."/>
            <person name="Salamov A."/>
            <person name="Schmutz J."/>
            <person name="Shapiro H."/>
            <person name="Lindquist E."/>
            <person name="Lucas S."/>
            <person name="Rokhsar D."/>
            <person name="Grigoriev I.V."/>
        </authorList>
    </citation>
    <scope>NUCLEOTIDE SEQUENCE [LARGE SCALE GENOMIC DNA]</scope>
</reference>
<dbReference type="EMBL" id="GL377642">
    <property type="protein sequence ID" value="EFJ12026.1"/>
    <property type="molecule type" value="Genomic_DNA"/>
</dbReference>
<proteinExistence type="predicted"/>
<sequence length="294" mass="34022">MASFGPIPPKGPRKLAYSHLVQKAPQKCHFESYNGSDHDAMQKRRLASRVFGFTRHHKPYTNLSLTQPPRDCAAYASDEERHNTDAAGHLKEQQRLNRIKEAAIVDRLGAEREYQRQKVRNKCEEDWQKDQDRVEFFKEQPHARVRANKGGSAYDIFTLEYHNSFGGEQLRYEDDCQKWRANLRSQYLGRRASGAKNYNILNWQKLEPFGEVPLKPRAPEPPAPASSRRRPSPLPPESRRHELSKEETPAACTEAGYDKLEYSDDRPPEEPPVTVRDVLVRETLPWDHLVVEAR</sequence>
<accession>D8SU85</accession>
<gene>
    <name evidence="2" type="ORF">SELMODRAFT_425770</name>
</gene>
<dbReference type="HOGENOM" id="CLU_947980_0_0_1"/>
<dbReference type="Gramene" id="EFJ12026">
    <property type="protein sequence ID" value="EFJ12026"/>
    <property type="gene ID" value="SELMODRAFT_425770"/>
</dbReference>
<organism evidence="3">
    <name type="scientific">Selaginella moellendorffii</name>
    <name type="common">Spikemoss</name>
    <dbReference type="NCBI Taxonomy" id="88036"/>
    <lineage>
        <taxon>Eukaryota</taxon>
        <taxon>Viridiplantae</taxon>
        <taxon>Streptophyta</taxon>
        <taxon>Embryophyta</taxon>
        <taxon>Tracheophyta</taxon>
        <taxon>Lycopodiopsida</taxon>
        <taxon>Selaginellales</taxon>
        <taxon>Selaginellaceae</taxon>
        <taxon>Selaginella</taxon>
    </lineage>
</organism>
<dbReference type="Proteomes" id="UP000001514">
    <property type="component" value="Unassembled WGS sequence"/>
</dbReference>
<evidence type="ECO:0000313" key="2">
    <source>
        <dbReference type="EMBL" id="EFJ12026.1"/>
    </source>
</evidence>
<evidence type="ECO:0000256" key="1">
    <source>
        <dbReference type="SAM" id="MobiDB-lite"/>
    </source>
</evidence>
<protein>
    <submittedName>
        <fullName evidence="2">Uncharacterized protein</fullName>
    </submittedName>
</protein>
<evidence type="ECO:0000313" key="3">
    <source>
        <dbReference type="Proteomes" id="UP000001514"/>
    </source>
</evidence>
<dbReference type="STRING" id="88036.D8SU85"/>
<feature type="compositionally biased region" description="Basic and acidic residues" evidence="1">
    <location>
        <begin position="237"/>
        <end position="248"/>
    </location>
</feature>
<keyword evidence="3" id="KW-1185">Reference proteome</keyword>
<dbReference type="OrthoDB" id="568015at2759"/>
<dbReference type="KEGG" id="smo:SELMODRAFT_425770"/>
<feature type="compositionally biased region" description="Basic and acidic residues" evidence="1">
    <location>
        <begin position="256"/>
        <end position="269"/>
    </location>
</feature>